<feature type="compositionally biased region" description="Polar residues" evidence="3">
    <location>
        <begin position="8"/>
        <end position="18"/>
    </location>
</feature>
<dbReference type="Gene3D" id="1.20.1250.20">
    <property type="entry name" value="MFS general substrate transporter like domains"/>
    <property type="match status" value="1"/>
</dbReference>
<gene>
    <name evidence="5" type="ORF">DL89DRAFT_269016</name>
</gene>
<dbReference type="PANTHER" id="PTHR11360">
    <property type="entry name" value="MONOCARBOXYLATE TRANSPORTER"/>
    <property type="match status" value="1"/>
</dbReference>
<evidence type="ECO:0000256" key="1">
    <source>
        <dbReference type="ARBA" id="ARBA00004141"/>
    </source>
</evidence>
<comment type="similarity">
    <text evidence="2">Belongs to the major facilitator superfamily. Monocarboxylate porter (TC 2.A.1.13) family.</text>
</comment>
<dbReference type="Pfam" id="PF07690">
    <property type="entry name" value="MFS_1"/>
    <property type="match status" value="1"/>
</dbReference>
<feature type="transmembrane region" description="Helical" evidence="4">
    <location>
        <begin position="317"/>
        <end position="338"/>
    </location>
</feature>
<feature type="region of interest" description="Disordered" evidence="3">
    <location>
        <begin position="1"/>
        <end position="22"/>
    </location>
</feature>
<dbReference type="GO" id="GO:0016020">
    <property type="term" value="C:membrane"/>
    <property type="evidence" value="ECO:0007669"/>
    <property type="project" value="UniProtKB-SubCell"/>
</dbReference>
<evidence type="ECO:0000256" key="3">
    <source>
        <dbReference type="SAM" id="MobiDB-lite"/>
    </source>
</evidence>
<feature type="transmembrane region" description="Helical" evidence="4">
    <location>
        <begin position="378"/>
        <end position="401"/>
    </location>
</feature>
<keyword evidence="4" id="KW-0472">Membrane</keyword>
<feature type="transmembrane region" description="Helical" evidence="4">
    <location>
        <begin position="94"/>
        <end position="114"/>
    </location>
</feature>
<feature type="transmembrane region" description="Helical" evidence="4">
    <location>
        <begin position="253"/>
        <end position="272"/>
    </location>
</feature>
<evidence type="ECO:0000313" key="6">
    <source>
        <dbReference type="Proteomes" id="UP000193922"/>
    </source>
</evidence>
<evidence type="ECO:0000313" key="5">
    <source>
        <dbReference type="EMBL" id="ORX67829.1"/>
    </source>
</evidence>
<comment type="subcellular location">
    <subcellularLocation>
        <location evidence="1">Membrane</location>
        <topology evidence="1">Multi-pass membrane protein</topology>
    </subcellularLocation>
</comment>
<dbReference type="Proteomes" id="UP000193922">
    <property type="component" value="Unassembled WGS sequence"/>
</dbReference>
<evidence type="ECO:0000256" key="4">
    <source>
        <dbReference type="SAM" id="Phobius"/>
    </source>
</evidence>
<accession>A0A1Y1W2R8</accession>
<name>A0A1Y1W2R8_9FUNG</name>
<dbReference type="GO" id="GO:0022857">
    <property type="term" value="F:transmembrane transporter activity"/>
    <property type="evidence" value="ECO:0007669"/>
    <property type="project" value="InterPro"/>
</dbReference>
<feature type="transmembrane region" description="Helical" evidence="4">
    <location>
        <begin position="413"/>
        <end position="435"/>
    </location>
</feature>
<feature type="transmembrane region" description="Helical" evidence="4">
    <location>
        <begin position="292"/>
        <end position="310"/>
    </location>
</feature>
<feature type="transmembrane region" description="Helical" evidence="4">
    <location>
        <begin position="179"/>
        <end position="198"/>
    </location>
</feature>
<keyword evidence="4" id="KW-0812">Transmembrane</keyword>
<dbReference type="InterPro" id="IPR036259">
    <property type="entry name" value="MFS_trans_sf"/>
</dbReference>
<dbReference type="RefSeq" id="XP_040741675.1">
    <property type="nucleotide sequence ID" value="XM_040888124.1"/>
</dbReference>
<reference evidence="5 6" key="1">
    <citation type="submission" date="2016-07" db="EMBL/GenBank/DDBJ databases">
        <title>Pervasive Adenine N6-methylation of Active Genes in Fungi.</title>
        <authorList>
            <consortium name="DOE Joint Genome Institute"/>
            <person name="Mondo S.J."/>
            <person name="Dannebaum R.O."/>
            <person name="Kuo R.C."/>
            <person name="Labutti K."/>
            <person name="Haridas S."/>
            <person name="Kuo A."/>
            <person name="Salamov A."/>
            <person name="Ahrendt S.R."/>
            <person name="Lipzen A."/>
            <person name="Sullivan W."/>
            <person name="Andreopoulos W.B."/>
            <person name="Clum A."/>
            <person name="Lindquist E."/>
            <person name="Daum C."/>
            <person name="Ramamoorthy G.K."/>
            <person name="Gryganskyi A."/>
            <person name="Culley D."/>
            <person name="Magnuson J.K."/>
            <person name="James T.Y."/>
            <person name="O'Malley M.A."/>
            <person name="Stajich J.E."/>
            <person name="Spatafora J.W."/>
            <person name="Visel A."/>
            <person name="Grigoriev I.V."/>
        </authorList>
    </citation>
    <scope>NUCLEOTIDE SEQUENCE [LARGE SCALE GENOMIC DNA]</scope>
    <source>
        <strain evidence="5 6">ATCC 12442</strain>
    </source>
</reference>
<protein>
    <submittedName>
        <fullName evidence="5">MFS general substrate transporter</fullName>
    </submittedName>
</protein>
<dbReference type="AlphaFoldDB" id="A0A1Y1W2R8"/>
<feature type="transmembrane region" description="Helical" evidence="4">
    <location>
        <begin position="145"/>
        <end position="167"/>
    </location>
</feature>
<keyword evidence="4" id="KW-1133">Transmembrane helix</keyword>
<feature type="transmembrane region" description="Helical" evidence="4">
    <location>
        <begin position="121"/>
        <end position="139"/>
    </location>
</feature>
<evidence type="ECO:0000256" key="2">
    <source>
        <dbReference type="ARBA" id="ARBA00006727"/>
    </source>
</evidence>
<dbReference type="InterPro" id="IPR050327">
    <property type="entry name" value="Proton-linked_MCT"/>
</dbReference>
<feature type="transmembrane region" description="Helical" evidence="4">
    <location>
        <begin position="210"/>
        <end position="232"/>
    </location>
</feature>
<proteinExistence type="inferred from homology"/>
<feature type="transmembrane region" description="Helical" evidence="4">
    <location>
        <begin position="344"/>
        <end position="366"/>
    </location>
</feature>
<sequence length="443" mass="47294">MEDKTNETRSSTPISSSVVEAEEHKVGLSNGSPIEAPVEETPIPPPDTIQGWIVVFGAFFTLMMSIGATTAYGVYLQAYKLDEFPNTSSSMLSWIGTLQFSSMCFFGIGVGVLCERLDTRLISLFGAVVTGLSLIIASFCHSPGALLGTQGIMFGFGGSFLYVTGLTLPPMWFEKYRSLATSIAIAGSGIGGLWMSFATRAMMSSVGREWALRITGLVVIGVCSAMSPLLKTRMKPARREKIIDFSVLRDPKFALLFFSTLLGGGSYYIPIYNFPTYASIVLGKNRSWGSNMSAIVNGSSIAGRVVMGLLGDKIGPLNALWISTVGTCLSVLVLWLPFKTVGPFLASVVLFGFFSGAIVSLVPVATASLFGVRRLPSIMGLIMCAYMIGGLISSPPAGAMLDRFGHGTNFSSLIIYDGVLAGASVATQSVLRVIVSRRFFHKA</sequence>
<organism evidence="5 6">
    <name type="scientific">Linderina pennispora</name>
    <dbReference type="NCBI Taxonomy" id="61395"/>
    <lineage>
        <taxon>Eukaryota</taxon>
        <taxon>Fungi</taxon>
        <taxon>Fungi incertae sedis</taxon>
        <taxon>Zoopagomycota</taxon>
        <taxon>Kickxellomycotina</taxon>
        <taxon>Kickxellomycetes</taxon>
        <taxon>Kickxellales</taxon>
        <taxon>Kickxellaceae</taxon>
        <taxon>Linderina</taxon>
    </lineage>
</organism>
<keyword evidence="6" id="KW-1185">Reference proteome</keyword>
<dbReference type="SUPFAM" id="SSF103473">
    <property type="entry name" value="MFS general substrate transporter"/>
    <property type="match status" value="1"/>
</dbReference>
<comment type="caution">
    <text evidence="5">The sequence shown here is derived from an EMBL/GenBank/DDBJ whole genome shotgun (WGS) entry which is preliminary data.</text>
</comment>
<dbReference type="OrthoDB" id="2213137at2759"/>
<dbReference type="InterPro" id="IPR011701">
    <property type="entry name" value="MFS"/>
</dbReference>
<feature type="transmembrane region" description="Helical" evidence="4">
    <location>
        <begin position="52"/>
        <end position="74"/>
    </location>
</feature>
<dbReference type="GeneID" id="63804772"/>
<dbReference type="EMBL" id="MCFD01000011">
    <property type="protein sequence ID" value="ORX67829.1"/>
    <property type="molecule type" value="Genomic_DNA"/>
</dbReference>
<dbReference type="PANTHER" id="PTHR11360:SF284">
    <property type="entry name" value="EG:103B4.3 PROTEIN-RELATED"/>
    <property type="match status" value="1"/>
</dbReference>